<feature type="transmembrane region" description="Helical" evidence="6">
    <location>
        <begin position="39"/>
        <end position="62"/>
    </location>
</feature>
<evidence type="ECO:0000256" key="1">
    <source>
        <dbReference type="ARBA" id="ARBA00004651"/>
    </source>
</evidence>
<evidence type="ECO:0000256" key="6">
    <source>
        <dbReference type="SAM" id="Phobius"/>
    </source>
</evidence>
<dbReference type="AlphaFoldDB" id="A0A4R5W1L7"/>
<feature type="transmembrane region" description="Helical" evidence="6">
    <location>
        <begin position="6"/>
        <end position="27"/>
    </location>
</feature>
<evidence type="ECO:0000256" key="2">
    <source>
        <dbReference type="ARBA" id="ARBA00022475"/>
    </source>
</evidence>
<dbReference type="GO" id="GO:0015171">
    <property type="term" value="F:amino acid transmembrane transporter activity"/>
    <property type="evidence" value="ECO:0007669"/>
    <property type="project" value="TreeGrafter"/>
</dbReference>
<dbReference type="EMBL" id="SMYL01000004">
    <property type="protein sequence ID" value="TDK66025.1"/>
    <property type="molecule type" value="Genomic_DNA"/>
</dbReference>
<feature type="transmembrane region" description="Helical" evidence="6">
    <location>
        <begin position="74"/>
        <end position="92"/>
    </location>
</feature>
<dbReference type="RefSeq" id="WP_133328207.1">
    <property type="nucleotide sequence ID" value="NZ_SMYL01000004.1"/>
</dbReference>
<evidence type="ECO:0000313" key="7">
    <source>
        <dbReference type="EMBL" id="TDK66025.1"/>
    </source>
</evidence>
<evidence type="ECO:0000256" key="5">
    <source>
        <dbReference type="ARBA" id="ARBA00023136"/>
    </source>
</evidence>
<sequence>MTNDIIAGFLSGAVLIIAIGAQNSFVLRQGIRREHVLPVVLICALADALLIAAGIAGMGALIQSALMVVTVTRYGGAAFLLAYGWIAAKRALHPQPLTVDDKVGASLGVAIATCLAFTFLNPHVYLDTVILLGSLANNRGAGKWYFWLGAVLSSFTWFFSLGFGARLLRPLFNRAAAWRVLDTLIAATMFGLGILLLTGA</sequence>
<keyword evidence="8" id="KW-1185">Reference proteome</keyword>
<dbReference type="PANTHER" id="PTHR30086:SF20">
    <property type="entry name" value="ARGININE EXPORTER PROTEIN ARGO-RELATED"/>
    <property type="match status" value="1"/>
</dbReference>
<accession>A0A4R5W1L7</accession>
<dbReference type="OrthoDB" id="5638726at2"/>
<evidence type="ECO:0000313" key="8">
    <source>
        <dbReference type="Proteomes" id="UP000294829"/>
    </source>
</evidence>
<dbReference type="PANTHER" id="PTHR30086">
    <property type="entry name" value="ARGININE EXPORTER PROTEIN ARGO"/>
    <property type="match status" value="1"/>
</dbReference>
<evidence type="ECO:0000256" key="4">
    <source>
        <dbReference type="ARBA" id="ARBA00022989"/>
    </source>
</evidence>
<proteinExistence type="predicted"/>
<keyword evidence="3 6" id="KW-0812">Transmembrane</keyword>
<name>A0A4R5W1L7_9BURK</name>
<keyword evidence="2" id="KW-1003">Cell membrane</keyword>
<feature type="transmembrane region" description="Helical" evidence="6">
    <location>
        <begin position="144"/>
        <end position="168"/>
    </location>
</feature>
<dbReference type="Proteomes" id="UP000294829">
    <property type="component" value="Unassembled WGS sequence"/>
</dbReference>
<keyword evidence="5 6" id="KW-0472">Membrane</keyword>
<gene>
    <name evidence="7" type="ORF">E2I14_10560</name>
</gene>
<dbReference type="Pfam" id="PF01810">
    <property type="entry name" value="LysE"/>
    <property type="match status" value="1"/>
</dbReference>
<dbReference type="GO" id="GO:0005886">
    <property type="term" value="C:plasma membrane"/>
    <property type="evidence" value="ECO:0007669"/>
    <property type="project" value="UniProtKB-SubCell"/>
</dbReference>
<protein>
    <submittedName>
        <fullName evidence="7">Amino acid transporter</fullName>
    </submittedName>
</protein>
<reference evidence="7 8" key="1">
    <citation type="submission" date="2019-03" db="EMBL/GenBank/DDBJ databases">
        <title>Sapientia aquatica gen. nov., sp. nov., isolated from a crater lake.</title>
        <authorList>
            <person name="Felfoldi T."/>
            <person name="Szabo A."/>
            <person name="Toth E."/>
            <person name="Schumann P."/>
            <person name="Keki Z."/>
            <person name="Marialigeti K."/>
            <person name="Mathe I."/>
        </authorList>
    </citation>
    <scope>NUCLEOTIDE SEQUENCE [LARGE SCALE GENOMIC DNA]</scope>
    <source>
        <strain evidence="7 8">SA-152</strain>
    </source>
</reference>
<feature type="transmembrane region" description="Helical" evidence="6">
    <location>
        <begin position="104"/>
        <end position="124"/>
    </location>
</feature>
<dbReference type="InterPro" id="IPR001123">
    <property type="entry name" value="LeuE-type"/>
</dbReference>
<evidence type="ECO:0000256" key="3">
    <source>
        <dbReference type="ARBA" id="ARBA00022692"/>
    </source>
</evidence>
<organism evidence="7 8">
    <name type="scientific">Sapientia aquatica</name>
    <dbReference type="NCBI Taxonomy" id="1549640"/>
    <lineage>
        <taxon>Bacteria</taxon>
        <taxon>Pseudomonadati</taxon>
        <taxon>Pseudomonadota</taxon>
        <taxon>Betaproteobacteria</taxon>
        <taxon>Burkholderiales</taxon>
        <taxon>Oxalobacteraceae</taxon>
        <taxon>Sapientia</taxon>
    </lineage>
</organism>
<comment type="caution">
    <text evidence="7">The sequence shown here is derived from an EMBL/GenBank/DDBJ whole genome shotgun (WGS) entry which is preliminary data.</text>
</comment>
<feature type="transmembrane region" description="Helical" evidence="6">
    <location>
        <begin position="180"/>
        <end position="199"/>
    </location>
</feature>
<keyword evidence="4 6" id="KW-1133">Transmembrane helix</keyword>
<comment type="subcellular location">
    <subcellularLocation>
        <location evidence="1">Cell membrane</location>
        <topology evidence="1">Multi-pass membrane protein</topology>
    </subcellularLocation>
</comment>